<dbReference type="Proteomes" id="UP000596742">
    <property type="component" value="Unassembled WGS sequence"/>
</dbReference>
<dbReference type="InterPro" id="IPR058056">
    <property type="entry name" value="WH_TANC1/2"/>
</dbReference>
<dbReference type="AlphaFoldDB" id="A0A8B6CXS0"/>
<gene>
    <name evidence="2" type="ORF">MGAL_10B091339</name>
</gene>
<feature type="domain" description="TANC1/2-like winged helix" evidence="1">
    <location>
        <begin position="40"/>
        <end position="155"/>
    </location>
</feature>
<evidence type="ECO:0000313" key="2">
    <source>
        <dbReference type="EMBL" id="VDI10525.1"/>
    </source>
</evidence>
<reference evidence="2" key="1">
    <citation type="submission" date="2018-11" db="EMBL/GenBank/DDBJ databases">
        <authorList>
            <person name="Alioto T."/>
            <person name="Alioto T."/>
        </authorList>
    </citation>
    <scope>NUCLEOTIDE SEQUENCE</scope>
</reference>
<dbReference type="Pfam" id="PF25521">
    <property type="entry name" value="WHD_TANC1"/>
    <property type="match status" value="1"/>
</dbReference>
<keyword evidence="3" id="KW-1185">Reference proteome</keyword>
<sequence>MGYGKSSIISNIVCANKLSAWYDFRKNILAYHFCRYDMDMSVLCTIQNPIDKDQLIEVSQIEESSKRRQLETLLGNELGHFLKFEDGKMSFFHKSIIDFLTDERRSKLHIFVHKENGHKLFAEYLLGQLKMNSTSKLNILELIHHVAMCSNAKYESMLSGYVRDLLRMDESLHLQLLHQVVWKYNDYNTTELLLKYIGVATINTVNTMNQSPAFIAAS</sequence>
<proteinExistence type="predicted"/>
<dbReference type="OrthoDB" id="5989012at2759"/>
<evidence type="ECO:0000313" key="3">
    <source>
        <dbReference type="Proteomes" id="UP000596742"/>
    </source>
</evidence>
<protein>
    <recommendedName>
        <fullName evidence="1">TANC1/2-like winged helix domain-containing protein</fullName>
    </recommendedName>
</protein>
<evidence type="ECO:0000259" key="1">
    <source>
        <dbReference type="Pfam" id="PF25521"/>
    </source>
</evidence>
<comment type="caution">
    <text evidence="2">The sequence shown here is derived from an EMBL/GenBank/DDBJ whole genome shotgun (WGS) entry which is preliminary data.</text>
</comment>
<accession>A0A8B6CXS0</accession>
<dbReference type="EMBL" id="UYJE01002408">
    <property type="protein sequence ID" value="VDI10525.1"/>
    <property type="molecule type" value="Genomic_DNA"/>
</dbReference>
<name>A0A8B6CXS0_MYTGA</name>
<organism evidence="2 3">
    <name type="scientific">Mytilus galloprovincialis</name>
    <name type="common">Mediterranean mussel</name>
    <dbReference type="NCBI Taxonomy" id="29158"/>
    <lineage>
        <taxon>Eukaryota</taxon>
        <taxon>Metazoa</taxon>
        <taxon>Spiralia</taxon>
        <taxon>Lophotrochozoa</taxon>
        <taxon>Mollusca</taxon>
        <taxon>Bivalvia</taxon>
        <taxon>Autobranchia</taxon>
        <taxon>Pteriomorphia</taxon>
        <taxon>Mytilida</taxon>
        <taxon>Mytiloidea</taxon>
        <taxon>Mytilidae</taxon>
        <taxon>Mytilinae</taxon>
        <taxon>Mytilus</taxon>
    </lineage>
</organism>